<feature type="domain" description="Peptidase C14 caspase" evidence="5">
    <location>
        <begin position="224"/>
        <end position="467"/>
    </location>
</feature>
<comment type="caution">
    <text evidence="6">The sequence shown here is derived from an EMBL/GenBank/DDBJ whole genome shotgun (WGS) entry which is preliminary data.</text>
</comment>
<keyword evidence="3" id="KW-0788">Thiol protease</keyword>
<comment type="similarity">
    <text evidence="1">Belongs to the peptidase C14B family.</text>
</comment>
<dbReference type="SUPFAM" id="SSF52129">
    <property type="entry name" value="Caspase-like"/>
    <property type="match status" value="1"/>
</dbReference>
<feature type="compositionally biased region" description="Pro residues" evidence="4">
    <location>
        <begin position="12"/>
        <end position="24"/>
    </location>
</feature>
<protein>
    <recommendedName>
        <fullName evidence="5">Peptidase C14 caspase domain-containing protein</fullName>
    </recommendedName>
</protein>
<dbReference type="GO" id="GO:0005737">
    <property type="term" value="C:cytoplasm"/>
    <property type="evidence" value="ECO:0007669"/>
    <property type="project" value="TreeGrafter"/>
</dbReference>
<gene>
    <name evidence="6" type="ORF">D9611_009765</name>
</gene>
<evidence type="ECO:0000259" key="5">
    <source>
        <dbReference type="Pfam" id="PF00656"/>
    </source>
</evidence>
<proteinExistence type="inferred from homology"/>
<keyword evidence="7" id="KW-1185">Reference proteome</keyword>
<name>A0A8H5CCT9_9AGAR</name>
<dbReference type="GO" id="GO:0004197">
    <property type="term" value="F:cysteine-type endopeptidase activity"/>
    <property type="evidence" value="ECO:0007669"/>
    <property type="project" value="InterPro"/>
</dbReference>
<dbReference type="AlphaFoldDB" id="A0A8H5CCT9"/>
<evidence type="ECO:0000313" key="6">
    <source>
        <dbReference type="EMBL" id="KAF5339366.1"/>
    </source>
</evidence>
<dbReference type="PANTHER" id="PTHR48104:SF30">
    <property type="entry name" value="METACASPASE-1"/>
    <property type="match status" value="1"/>
</dbReference>
<evidence type="ECO:0000256" key="3">
    <source>
        <dbReference type="ARBA" id="ARBA00022807"/>
    </source>
</evidence>
<dbReference type="EMBL" id="JAACJK010000008">
    <property type="protein sequence ID" value="KAF5339366.1"/>
    <property type="molecule type" value="Genomic_DNA"/>
</dbReference>
<dbReference type="Gene3D" id="3.40.50.12660">
    <property type="match status" value="1"/>
</dbReference>
<keyword evidence="3" id="KW-0378">Hydrolase</keyword>
<dbReference type="InterPro" id="IPR029030">
    <property type="entry name" value="Caspase-like_dom_sf"/>
</dbReference>
<feature type="compositionally biased region" description="Basic residues" evidence="4">
    <location>
        <begin position="109"/>
        <end position="130"/>
    </location>
</feature>
<feature type="region of interest" description="Disordered" evidence="4">
    <location>
        <begin position="106"/>
        <end position="145"/>
    </location>
</feature>
<organism evidence="6 7">
    <name type="scientific">Ephemerocybe angulata</name>
    <dbReference type="NCBI Taxonomy" id="980116"/>
    <lineage>
        <taxon>Eukaryota</taxon>
        <taxon>Fungi</taxon>
        <taxon>Dikarya</taxon>
        <taxon>Basidiomycota</taxon>
        <taxon>Agaricomycotina</taxon>
        <taxon>Agaricomycetes</taxon>
        <taxon>Agaricomycetidae</taxon>
        <taxon>Agaricales</taxon>
        <taxon>Agaricineae</taxon>
        <taxon>Psathyrellaceae</taxon>
        <taxon>Ephemerocybe</taxon>
    </lineage>
</organism>
<dbReference type="InterPro" id="IPR050452">
    <property type="entry name" value="Metacaspase"/>
</dbReference>
<dbReference type="Proteomes" id="UP000541558">
    <property type="component" value="Unassembled WGS sequence"/>
</dbReference>
<sequence length="477" mass="52038">MMWDLSGGRRSPLPPAGPPPPFPVPQHHHSLPPGQPASNVATQGTSYPSLSAFGSSVPSTARSDSYGFNHASTSYEYQAPRGIAFPSSPSHHSPSHYPAQQQPAVVIHHSSHHSKSKHSSSHNRLRRHSHSGINTMPVSRPSVPQVPIYTSGGALLKPALVHHTPSAQNLSSSYHRPSQSHNHVAFQGQPPKSALKKPSTSHSHSQSTSAAPPGRIHYSKCNGRRKALCIGINYTGHSNELRGCVNDAKRVRQFLIKNGYPAENIVLLSDDTSDPRSLPTRKNIIAAMKWLVRGAQPNDALFFHYSGHGGQTPDLDGDELDGFDEVIYPLDFKKTGHITDDEMHDLMVRPLPDDCRLTGLFDACHSGTVLDLPYIYSSHGRLKGSHITDRARRRKATNADVISWSGCKDGQTSADTFHGGVAVGAMSHAFVSALTANPTQSYQELLRSVRLILHPRYSQKPQLGSSHHIDTALRFVF</sequence>
<evidence type="ECO:0000256" key="2">
    <source>
        <dbReference type="ARBA" id="ARBA00022703"/>
    </source>
</evidence>
<feature type="compositionally biased region" description="Polar residues" evidence="4">
    <location>
        <begin position="166"/>
        <end position="182"/>
    </location>
</feature>
<dbReference type="OrthoDB" id="3223806at2759"/>
<dbReference type="Pfam" id="PF00656">
    <property type="entry name" value="Peptidase_C14"/>
    <property type="match status" value="1"/>
</dbReference>
<dbReference type="GO" id="GO:0006915">
    <property type="term" value="P:apoptotic process"/>
    <property type="evidence" value="ECO:0007669"/>
    <property type="project" value="UniProtKB-KW"/>
</dbReference>
<accession>A0A8H5CCT9</accession>
<keyword evidence="3" id="KW-0645">Protease</keyword>
<dbReference type="PANTHER" id="PTHR48104">
    <property type="entry name" value="METACASPASE-4"/>
    <property type="match status" value="1"/>
</dbReference>
<dbReference type="InterPro" id="IPR011600">
    <property type="entry name" value="Pept_C14_caspase"/>
</dbReference>
<evidence type="ECO:0000256" key="1">
    <source>
        <dbReference type="ARBA" id="ARBA00009005"/>
    </source>
</evidence>
<feature type="region of interest" description="Disordered" evidence="4">
    <location>
        <begin position="1"/>
        <end position="63"/>
    </location>
</feature>
<keyword evidence="2" id="KW-0053">Apoptosis</keyword>
<feature type="region of interest" description="Disordered" evidence="4">
    <location>
        <begin position="166"/>
        <end position="217"/>
    </location>
</feature>
<evidence type="ECO:0000313" key="7">
    <source>
        <dbReference type="Proteomes" id="UP000541558"/>
    </source>
</evidence>
<feature type="compositionally biased region" description="Low complexity" evidence="4">
    <location>
        <begin position="196"/>
        <end position="212"/>
    </location>
</feature>
<dbReference type="GO" id="GO:0006508">
    <property type="term" value="P:proteolysis"/>
    <property type="evidence" value="ECO:0007669"/>
    <property type="project" value="InterPro"/>
</dbReference>
<evidence type="ECO:0000256" key="4">
    <source>
        <dbReference type="SAM" id="MobiDB-lite"/>
    </source>
</evidence>
<reference evidence="6 7" key="1">
    <citation type="journal article" date="2020" name="ISME J.">
        <title>Uncovering the hidden diversity of litter-decomposition mechanisms in mushroom-forming fungi.</title>
        <authorList>
            <person name="Floudas D."/>
            <person name="Bentzer J."/>
            <person name="Ahren D."/>
            <person name="Johansson T."/>
            <person name="Persson P."/>
            <person name="Tunlid A."/>
        </authorList>
    </citation>
    <scope>NUCLEOTIDE SEQUENCE [LARGE SCALE GENOMIC DNA]</scope>
    <source>
        <strain evidence="6 7">CBS 175.51</strain>
    </source>
</reference>
<feature type="compositionally biased region" description="Polar residues" evidence="4">
    <location>
        <begin position="36"/>
        <end position="63"/>
    </location>
</feature>